<sequence>MKYSLLFLFLLFGCHSDKVDNQLKPFVASTISDYPNGGIINFSNFEKVKWNKLYILGPYANPSFFDKTLTNYRSEIAHTGIEYSEDISLVLLFQDEELTSLNVIPRKQGDFSEAYKIGVDKKFTYYKKSEALFDFIKPVKGFTKFKTKK</sequence>
<evidence type="ECO:0000313" key="2">
    <source>
        <dbReference type="Proteomes" id="UP000619078"/>
    </source>
</evidence>
<keyword evidence="2" id="KW-1185">Reference proteome</keyword>
<evidence type="ECO:0000313" key="1">
    <source>
        <dbReference type="EMBL" id="MBD1391899.1"/>
    </source>
</evidence>
<dbReference type="EMBL" id="JACWMX010000001">
    <property type="protein sequence ID" value="MBD1391899.1"/>
    <property type="molecule type" value="Genomic_DNA"/>
</dbReference>
<name>A0A926S187_9SPHI</name>
<organism evidence="1 2">
    <name type="scientific">Mucilaginibacter glaciei</name>
    <dbReference type="NCBI Taxonomy" id="2772109"/>
    <lineage>
        <taxon>Bacteria</taxon>
        <taxon>Pseudomonadati</taxon>
        <taxon>Bacteroidota</taxon>
        <taxon>Sphingobacteriia</taxon>
        <taxon>Sphingobacteriales</taxon>
        <taxon>Sphingobacteriaceae</taxon>
        <taxon>Mucilaginibacter</taxon>
    </lineage>
</organism>
<dbReference type="Proteomes" id="UP000619078">
    <property type="component" value="Unassembled WGS sequence"/>
</dbReference>
<dbReference type="AlphaFoldDB" id="A0A926S187"/>
<dbReference type="RefSeq" id="WP_191160275.1">
    <property type="nucleotide sequence ID" value="NZ_JACWMX010000001.1"/>
</dbReference>
<proteinExistence type="predicted"/>
<protein>
    <submittedName>
        <fullName evidence="1">Uncharacterized protein</fullName>
    </submittedName>
</protein>
<comment type="caution">
    <text evidence="1">The sequence shown here is derived from an EMBL/GenBank/DDBJ whole genome shotgun (WGS) entry which is preliminary data.</text>
</comment>
<gene>
    <name evidence="1" type="ORF">IDJ76_02185</name>
</gene>
<accession>A0A926S187</accession>
<reference evidence="1" key="1">
    <citation type="submission" date="2020-09" db="EMBL/GenBank/DDBJ databases">
        <title>Novel species of Mucilaginibacter isolated from a glacier on the Tibetan Plateau.</title>
        <authorList>
            <person name="Liu Q."/>
            <person name="Xin Y.-H."/>
        </authorList>
    </citation>
    <scope>NUCLEOTIDE SEQUENCE</scope>
    <source>
        <strain evidence="1">ZB1P21</strain>
    </source>
</reference>